<evidence type="ECO:0000256" key="1">
    <source>
        <dbReference type="SAM" id="Coils"/>
    </source>
</evidence>
<evidence type="ECO:0000313" key="4">
    <source>
        <dbReference type="Proteomes" id="UP001333818"/>
    </source>
</evidence>
<dbReference type="InterPro" id="IPR003018">
    <property type="entry name" value="GAF"/>
</dbReference>
<proteinExistence type="predicted"/>
<dbReference type="SUPFAM" id="SSF55781">
    <property type="entry name" value="GAF domain-like"/>
    <property type="match status" value="1"/>
</dbReference>
<dbReference type="SMART" id="SM00065">
    <property type="entry name" value="GAF"/>
    <property type="match status" value="1"/>
</dbReference>
<evidence type="ECO:0000313" key="3">
    <source>
        <dbReference type="EMBL" id="MEE3715635.1"/>
    </source>
</evidence>
<keyword evidence="4" id="KW-1185">Reference proteome</keyword>
<dbReference type="Proteomes" id="UP001333818">
    <property type="component" value="Unassembled WGS sequence"/>
</dbReference>
<dbReference type="InterPro" id="IPR029016">
    <property type="entry name" value="GAF-like_dom_sf"/>
</dbReference>
<feature type="domain" description="GAF" evidence="2">
    <location>
        <begin position="68"/>
        <end position="242"/>
    </location>
</feature>
<accession>A0AAW9PXE2</accession>
<feature type="coiled-coil region" evidence="1">
    <location>
        <begin position="4"/>
        <end position="45"/>
    </location>
</feature>
<comment type="caution">
    <text evidence="3">The sequence shown here is derived from an EMBL/GenBank/DDBJ whole genome shotgun (WGS) entry which is preliminary data.</text>
</comment>
<protein>
    <submittedName>
        <fullName evidence="3">GAF domain-containing protein</fullName>
    </submittedName>
</protein>
<keyword evidence="1" id="KW-0175">Coiled coil</keyword>
<organism evidence="3 4">
    <name type="scientific">Tumidithrix elongata BACA0141</name>
    <dbReference type="NCBI Taxonomy" id="2716417"/>
    <lineage>
        <taxon>Bacteria</taxon>
        <taxon>Bacillati</taxon>
        <taxon>Cyanobacteriota</taxon>
        <taxon>Cyanophyceae</taxon>
        <taxon>Pseudanabaenales</taxon>
        <taxon>Pseudanabaenaceae</taxon>
        <taxon>Tumidithrix</taxon>
        <taxon>Tumidithrix elongata</taxon>
    </lineage>
</organism>
<dbReference type="RefSeq" id="WP_330482059.1">
    <property type="nucleotide sequence ID" value="NZ_JAZBJZ010000006.1"/>
</dbReference>
<dbReference type="Pfam" id="PF01590">
    <property type="entry name" value="GAF"/>
    <property type="match status" value="1"/>
</dbReference>
<dbReference type="Gene3D" id="3.30.450.40">
    <property type="match status" value="1"/>
</dbReference>
<sequence>MINPNELEDNLESLKIQNQQLAEQLLLSQLECSQIKQKLEELETQELEKISLIVQLLEVGLALSSIKDLKELLSLILSKSREITCSDAGSIYLIDRTDSVDSICFEVSQNDSQPQRSLTNFAMPMSPESLVGYVAITGEVLNLPDVKNIPSHVSYQHYQAMDRDIEYITRSVVVVPMQGSTGNVIGVMQLINRKVKPDILITDKNVNKVTQSYSDWEVCVLRSLASQAALCIERNQLMSRQLPIAP</sequence>
<reference evidence="3" key="1">
    <citation type="submission" date="2024-01" db="EMBL/GenBank/DDBJ databases">
        <title>Bank of Algae and Cyanobacteria of the Azores (BACA) strain genomes.</title>
        <authorList>
            <person name="Luz R."/>
            <person name="Cordeiro R."/>
            <person name="Fonseca A."/>
            <person name="Goncalves V."/>
        </authorList>
    </citation>
    <scope>NUCLEOTIDE SEQUENCE</scope>
    <source>
        <strain evidence="3">BACA0141</strain>
    </source>
</reference>
<evidence type="ECO:0000259" key="2">
    <source>
        <dbReference type="SMART" id="SM00065"/>
    </source>
</evidence>
<name>A0AAW9PXE2_9CYAN</name>
<gene>
    <name evidence="3" type="ORF">V2H45_02625</name>
</gene>
<dbReference type="AlphaFoldDB" id="A0AAW9PXE2"/>
<dbReference type="EMBL" id="JAZBJZ010000006">
    <property type="protein sequence ID" value="MEE3715635.1"/>
    <property type="molecule type" value="Genomic_DNA"/>
</dbReference>